<feature type="domain" description="HTH luxR-type" evidence="2">
    <location>
        <begin position="768"/>
        <end position="833"/>
    </location>
</feature>
<dbReference type="Pfam" id="PF13191">
    <property type="entry name" value="AAA_16"/>
    <property type="match status" value="1"/>
</dbReference>
<dbReference type="CDD" id="cd06170">
    <property type="entry name" value="LuxR_C_like"/>
    <property type="match status" value="1"/>
</dbReference>
<reference evidence="3 4" key="1">
    <citation type="submission" date="2022-06" db="EMBL/GenBank/DDBJ databases">
        <title>Genomic Encyclopedia of Archaeal and Bacterial Type Strains, Phase II (KMG-II): from individual species to whole genera.</title>
        <authorList>
            <person name="Goeker M."/>
        </authorList>
    </citation>
    <scope>NUCLEOTIDE SEQUENCE [LARGE SCALE GENOMIC DNA]</scope>
    <source>
        <strain evidence="3 4">DSM 44255</strain>
    </source>
</reference>
<dbReference type="PRINTS" id="PR00038">
    <property type="entry name" value="HTHLUXR"/>
</dbReference>
<dbReference type="InterPro" id="IPR039420">
    <property type="entry name" value="WalR-like"/>
</dbReference>
<dbReference type="SUPFAM" id="SSF46894">
    <property type="entry name" value="C-terminal effector domain of the bipartite response regulators"/>
    <property type="match status" value="1"/>
</dbReference>
<evidence type="ECO:0000313" key="4">
    <source>
        <dbReference type="Proteomes" id="UP001205185"/>
    </source>
</evidence>
<dbReference type="InterPro" id="IPR000792">
    <property type="entry name" value="Tscrpt_reg_LuxR_C"/>
</dbReference>
<dbReference type="InterPro" id="IPR041664">
    <property type="entry name" value="AAA_16"/>
</dbReference>
<gene>
    <name evidence="3" type="ORF">LV75_001833</name>
</gene>
<dbReference type="Pfam" id="PF00196">
    <property type="entry name" value="GerE"/>
    <property type="match status" value="1"/>
</dbReference>
<dbReference type="PANTHER" id="PTHR43214">
    <property type="entry name" value="TWO-COMPONENT RESPONSE REGULATOR"/>
    <property type="match status" value="1"/>
</dbReference>
<protein>
    <submittedName>
        <fullName evidence="3">AAA ATPase domain-containing protein</fullName>
    </submittedName>
</protein>
<keyword evidence="4" id="KW-1185">Reference proteome</keyword>
<evidence type="ECO:0000259" key="2">
    <source>
        <dbReference type="PROSITE" id="PS50043"/>
    </source>
</evidence>
<dbReference type="EMBL" id="JAMTCO010000004">
    <property type="protein sequence ID" value="MCP2269345.1"/>
    <property type="molecule type" value="Genomic_DNA"/>
</dbReference>
<sequence>MNGVLLGRRAEVAAAVETLGGTRATLHVVGGAGYGKTRFVDEVLADPALRGRRVVRGVCQPPSVGAFPFGPVVDGLRAAVTGLGAAPVNPIVGVLRSLLPEVAELLPPVPECVGTPADRHLVFRAVRELLAALTPVVLVVEDAHWADADTVALLRFLTSTAADLVAVVLTYRPGPFSAPGTRVDLGPLTREDLLAAVAEEDVDDLLAHTGGVPYLVAAALRGGVSVPAAAGADVASRLAEAGPQARAVAVAAAVVGIATSAQVLARVGGVSGGRDAVVAALRSGVLAEHGPDAFRVANGVFQRVLHDELTGPERVELHRRALRALRGVPGTAAAVLAEHARLAGRLGDWVDHAEAVGTVEVLAGPLGEPALPAQDLCRLAIRYAREIGADGLPVLTRLVDDARLTDVARAEVRLGRGLLLVRGGHAEGVAEVERAVARLPEGSAARGMVVLATPTLGRRPVAENAVWMDQTERVLAAFPDLRAPLLPAVAANRLHTADPVAWDMIAMLPGPSPEVAEAAAWTGHHELARGHCRPGSAIELVLDFHSGQWTGLAGRAAASGTAEGFLVLAWLALATGDWVAAERNLAEIQEDASTPVALAAHAAAIRMWSHRDRPDEVDEAVSHGLRLLRDKGNWAWSGELVPAVVAAYCREGLSDQARDLTTEFLRHTASMNLPSTVADECRGMVAEVEGDRKAAATWYSRARRASPRHSATRHAESAARCGLPSSNANADLLTLVDYLDHLGATLDANRCRQLLRDNGAIPHLRRGHRSYGNQLSPRERDVVRLLAQHRTNQDIADVLFLSRRTVEQHVANVLRKLHLVSRHDVAKTLTDDTVAAI</sequence>
<accession>A0ABT1I9N5</accession>
<dbReference type="RefSeq" id="WP_253886346.1">
    <property type="nucleotide sequence ID" value="NZ_BAAAVB010000004.1"/>
</dbReference>
<evidence type="ECO:0000313" key="3">
    <source>
        <dbReference type="EMBL" id="MCP2269345.1"/>
    </source>
</evidence>
<dbReference type="PROSITE" id="PS50043">
    <property type="entry name" value="HTH_LUXR_2"/>
    <property type="match status" value="1"/>
</dbReference>
<comment type="caution">
    <text evidence="3">The sequence shown here is derived from an EMBL/GenBank/DDBJ whole genome shotgun (WGS) entry which is preliminary data.</text>
</comment>
<dbReference type="SMART" id="SM00421">
    <property type="entry name" value="HTH_LUXR"/>
    <property type="match status" value="1"/>
</dbReference>
<evidence type="ECO:0000256" key="1">
    <source>
        <dbReference type="ARBA" id="ARBA00023125"/>
    </source>
</evidence>
<dbReference type="Proteomes" id="UP001205185">
    <property type="component" value="Unassembled WGS sequence"/>
</dbReference>
<keyword evidence="1" id="KW-0238">DNA-binding</keyword>
<organism evidence="3 4">
    <name type="scientific">Actinokineospora diospyrosa</name>
    <dbReference type="NCBI Taxonomy" id="103728"/>
    <lineage>
        <taxon>Bacteria</taxon>
        <taxon>Bacillati</taxon>
        <taxon>Actinomycetota</taxon>
        <taxon>Actinomycetes</taxon>
        <taxon>Pseudonocardiales</taxon>
        <taxon>Pseudonocardiaceae</taxon>
        <taxon>Actinokineospora</taxon>
    </lineage>
</organism>
<dbReference type="Gene3D" id="1.10.10.10">
    <property type="entry name" value="Winged helix-like DNA-binding domain superfamily/Winged helix DNA-binding domain"/>
    <property type="match status" value="1"/>
</dbReference>
<name>A0ABT1I9N5_9PSEU</name>
<proteinExistence type="predicted"/>
<dbReference type="InterPro" id="IPR016032">
    <property type="entry name" value="Sig_transdc_resp-reg_C-effctor"/>
</dbReference>
<dbReference type="InterPro" id="IPR036388">
    <property type="entry name" value="WH-like_DNA-bd_sf"/>
</dbReference>